<dbReference type="InterPro" id="IPR031751">
    <property type="entry name" value="DUF4735"/>
</dbReference>
<proteinExistence type="predicted"/>
<sequence>MVSWVSNYCKKTILSLCYFGGSVPFWVTQETCELEPITTQVYNMAMKHLKSKNLTSVRRLGFVLDIDWQPLFYRPPPLVKLVDVNQELTEKDSDICLENLKLDPCHVSKFCKAKFFTGLMSGYRLTHQVLYSYLLTKTECFFDDVMVISTIQSVNYMDFGRIACDRVKKEFESIRPLMFHNTSMRDLGLEQIFLCGSFGDLNMADPSLLSSILSWQDASGCFKSALSTPHTGFEMRNLLYERRMEDGCLTHLTTVAIGALIIYLRRFISNNPAYGNYLLYIQREEVDHINRWLYGLRLYLTGIF</sequence>
<evidence type="ECO:0000313" key="1">
    <source>
        <dbReference type="EMBL" id="JAP60908.1"/>
    </source>
</evidence>
<dbReference type="EMBL" id="GEEE01002317">
    <property type="protein sequence ID" value="JAP60908.1"/>
    <property type="molecule type" value="Transcribed_RNA"/>
</dbReference>
<dbReference type="PANTHER" id="PTHR33539">
    <property type="entry name" value="UPF0764 PROTEIN C16ORF89"/>
    <property type="match status" value="1"/>
</dbReference>
<dbReference type="Pfam" id="PF15882">
    <property type="entry name" value="DUF4735"/>
    <property type="match status" value="1"/>
</dbReference>
<name>A0A0V0J590_SCHSO</name>
<accession>A0A0V0J590</accession>
<dbReference type="PANTHER" id="PTHR33539:SF1">
    <property type="entry name" value="UPF0764 PROTEIN C16ORF89"/>
    <property type="match status" value="1"/>
</dbReference>
<gene>
    <name evidence="1" type="primary">CP089</name>
    <name evidence="1" type="ORF">TR117389</name>
</gene>
<dbReference type="GO" id="GO:0016020">
    <property type="term" value="C:membrane"/>
    <property type="evidence" value="ECO:0007669"/>
    <property type="project" value="TreeGrafter"/>
</dbReference>
<protein>
    <submittedName>
        <fullName evidence="1">UPF0764 protein C16orf89 homolog</fullName>
    </submittedName>
</protein>
<reference evidence="1" key="1">
    <citation type="submission" date="2016-01" db="EMBL/GenBank/DDBJ databases">
        <title>Reference transcriptome for the parasite Schistocephalus solidus: insights into the molecular evolution of parasitism.</title>
        <authorList>
            <person name="Hebert F.O."/>
            <person name="Grambauer S."/>
            <person name="Barber I."/>
            <person name="Landry C.R."/>
            <person name="Aubin-Horth N."/>
        </authorList>
    </citation>
    <scope>NUCLEOTIDE SEQUENCE</scope>
</reference>
<dbReference type="AlphaFoldDB" id="A0A0V0J590"/>
<dbReference type="GO" id="GO:0005829">
    <property type="term" value="C:cytosol"/>
    <property type="evidence" value="ECO:0007669"/>
    <property type="project" value="TreeGrafter"/>
</dbReference>
<organism evidence="1">
    <name type="scientific">Schistocephalus solidus</name>
    <name type="common">Tapeworm</name>
    <dbReference type="NCBI Taxonomy" id="70667"/>
    <lineage>
        <taxon>Eukaryota</taxon>
        <taxon>Metazoa</taxon>
        <taxon>Spiralia</taxon>
        <taxon>Lophotrochozoa</taxon>
        <taxon>Platyhelminthes</taxon>
        <taxon>Cestoda</taxon>
        <taxon>Eucestoda</taxon>
        <taxon>Diphyllobothriidea</taxon>
        <taxon>Diphyllobothriidae</taxon>
        <taxon>Schistocephalus</taxon>
    </lineage>
</organism>